<dbReference type="Proteomes" id="UP000183810">
    <property type="component" value="Chromosome"/>
</dbReference>
<gene>
    <name evidence="2" type="ORF">BOX37_06805</name>
</gene>
<organism evidence="2 3">
    <name type="scientific">Nocardia mangyaensis</name>
    <dbReference type="NCBI Taxonomy" id="2213200"/>
    <lineage>
        <taxon>Bacteria</taxon>
        <taxon>Bacillati</taxon>
        <taxon>Actinomycetota</taxon>
        <taxon>Actinomycetes</taxon>
        <taxon>Mycobacteriales</taxon>
        <taxon>Nocardiaceae</taxon>
        <taxon>Nocardia</taxon>
    </lineage>
</organism>
<dbReference type="AlphaFoldDB" id="A0A1J0VNY3"/>
<dbReference type="EMBL" id="CP018082">
    <property type="protein sequence ID" value="APE33725.1"/>
    <property type="molecule type" value="Genomic_DNA"/>
</dbReference>
<proteinExistence type="predicted"/>
<dbReference type="KEGG" id="nsl:BOX37_06805"/>
<evidence type="ECO:0000256" key="1">
    <source>
        <dbReference type="SAM" id="MobiDB-lite"/>
    </source>
</evidence>
<feature type="region of interest" description="Disordered" evidence="1">
    <location>
        <begin position="1"/>
        <end position="33"/>
    </location>
</feature>
<dbReference type="SUPFAM" id="SSF48452">
    <property type="entry name" value="TPR-like"/>
    <property type="match status" value="1"/>
</dbReference>
<reference evidence="2" key="1">
    <citation type="submission" date="2016-11" db="EMBL/GenBank/DDBJ databases">
        <authorList>
            <person name="Jaros S."/>
            <person name="Januszkiewicz K."/>
            <person name="Wedrychowicz H."/>
        </authorList>
    </citation>
    <scope>NUCLEOTIDE SEQUENCE [LARGE SCALE GENOMIC DNA]</scope>
    <source>
        <strain evidence="2">Y48</strain>
    </source>
</reference>
<evidence type="ECO:0000313" key="2">
    <source>
        <dbReference type="EMBL" id="APE33725.1"/>
    </source>
</evidence>
<dbReference type="OrthoDB" id="56388at2"/>
<dbReference type="RefSeq" id="WP_071926908.1">
    <property type="nucleotide sequence ID" value="NZ_CP018082.1"/>
</dbReference>
<sequence>MGTVGPVTDVFDGESPRVSTESGEVDPRSPDEAIGVGLAAGGAAGTARGVAPAGCRGTCDQPGPVSGAEPSSGGCRCSGSGARAARRLAELAALRVIDAPAAAEEQLRRALVVGGSELRGRELAVLHTQLVTAVAAQPGRDRDVARAAATAAECWQPISAADSVHLRLVAGRAWHRAGRHAEAVAALDLPLLNAETGYPPRELAQVRAEFAESLIRLGRYRQAAWQFTEAARLLAGSTADRHRHADLVWSAAVTRECCGQEAEALGGYLCAADLWGDQDKIVPRAQCLRAAAWLQLRGESNRVRGQWWVTIEALLAELDRRVTADPAAHLVEELERTRSQYTQMCEQATGADEQEGAPLYADPLVWWESH</sequence>
<protein>
    <submittedName>
        <fullName evidence="2">Uncharacterized protein</fullName>
    </submittedName>
</protein>
<evidence type="ECO:0000313" key="3">
    <source>
        <dbReference type="Proteomes" id="UP000183810"/>
    </source>
</evidence>
<dbReference type="InterPro" id="IPR011990">
    <property type="entry name" value="TPR-like_helical_dom_sf"/>
</dbReference>
<accession>A0A1J0VNY3</accession>
<keyword evidence="3" id="KW-1185">Reference proteome</keyword>
<name>A0A1J0VNY3_9NOCA</name>